<feature type="compositionally biased region" description="Polar residues" evidence="3">
    <location>
        <begin position="52"/>
        <end position="71"/>
    </location>
</feature>
<dbReference type="GO" id="GO:0016747">
    <property type="term" value="F:acyltransferase activity, transferring groups other than amino-acyl groups"/>
    <property type="evidence" value="ECO:0007669"/>
    <property type="project" value="InterPro"/>
</dbReference>
<dbReference type="AlphaFoldDB" id="A0A2T3B536"/>
<gene>
    <name evidence="5" type="ORF">M430DRAFT_33938</name>
</gene>
<dbReference type="PROSITE" id="PS51186">
    <property type="entry name" value="GNAT"/>
    <property type="match status" value="1"/>
</dbReference>
<accession>A0A2T3B536</accession>
<keyword evidence="1" id="KW-0808">Transferase</keyword>
<feature type="region of interest" description="Disordered" evidence="3">
    <location>
        <begin position="1"/>
        <end position="82"/>
    </location>
</feature>
<feature type="compositionally biased region" description="Low complexity" evidence="3">
    <location>
        <begin position="35"/>
        <end position="51"/>
    </location>
</feature>
<protein>
    <recommendedName>
        <fullName evidence="4">N-acetyltransferase domain-containing protein</fullName>
    </recommendedName>
</protein>
<evidence type="ECO:0000313" key="5">
    <source>
        <dbReference type="EMBL" id="PSS21862.1"/>
    </source>
</evidence>
<name>A0A2T3B536_AMORE</name>
<dbReference type="PANTHER" id="PTHR42919:SF8">
    <property type="entry name" value="N-ALPHA-ACETYLTRANSFERASE 50"/>
    <property type="match status" value="1"/>
</dbReference>
<evidence type="ECO:0000259" key="4">
    <source>
        <dbReference type="PROSITE" id="PS51186"/>
    </source>
</evidence>
<feature type="compositionally biased region" description="Low complexity" evidence="3">
    <location>
        <begin position="334"/>
        <end position="346"/>
    </location>
</feature>
<evidence type="ECO:0000256" key="2">
    <source>
        <dbReference type="ARBA" id="ARBA00023315"/>
    </source>
</evidence>
<dbReference type="InterPro" id="IPR016181">
    <property type="entry name" value="Acyl_CoA_acyltransferase"/>
</dbReference>
<keyword evidence="6" id="KW-1185">Reference proteome</keyword>
<feature type="domain" description="N-acetyltransferase" evidence="4">
    <location>
        <begin position="80"/>
        <end position="253"/>
    </location>
</feature>
<dbReference type="GeneID" id="36574540"/>
<dbReference type="EMBL" id="KZ679009">
    <property type="protein sequence ID" value="PSS21862.1"/>
    <property type="molecule type" value="Genomic_DNA"/>
</dbReference>
<organism evidence="5 6">
    <name type="scientific">Amorphotheca resinae ATCC 22711</name>
    <dbReference type="NCBI Taxonomy" id="857342"/>
    <lineage>
        <taxon>Eukaryota</taxon>
        <taxon>Fungi</taxon>
        <taxon>Dikarya</taxon>
        <taxon>Ascomycota</taxon>
        <taxon>Pezizomycotina</taxon>
        <taxon>Leotiomycetes</taxon>
        <taxon>Helotiales</taxon>
        <taxon>Amorphothecaceae</taxon>
        <taxon>Amorphotheca</taxon>
    </lineage>
</organism>
<dbReference type="STRING" id="857342.A0A2T3B536"/>
<dbReference type="Gene3D" id="3.40.630.30">
    <property type="match status" value="1"/>
</dbReference>
<dbReference type="SUPFAM" id="SSF55729">
    <property type="entry name" value="Acyl-CoA N-acyltransferases (Nat)"/>
    <property type="match status" value="1"/>
</dbReference>
<dbReference type="Proteomes" id="UP000241818">
    <property type="component" value="Unassembled WGS sequence"/>
</dbReference>
<evidence type="ECO:0000256" key="1">
    <source>
        <dbReference type="ARBA" id="ARBA00022679"/>
    </source>
</evidence>
<dbReference type="InterPro" id="IPR051556">
    <property type="entry name" value="N-term/lysine_N-AcTrnsfr"/>
</dbReference>
<evidence type="ECO:0000313" key="6">
    <source>
        <dbReference type="Proteomes" id="UP000241818"/>
    </source>
</evidence>
<keyword evidence="2" id="KW-0012">Acyltransferase</keyword>
<dbReference type="PANTHER" id="PTHR42919">
    <property type="entry name" value="N-ALPHA-ACETYLTRANSFERASE"/>
    <property type="match status" value="1"/>
</dbReference>
<dbReference type="GO" id="GO:0031415">
    <property type="term" value="C:NatA complex"/>
    <property type="evidence" value="ECO:0007669"/>
    <property type="project" value="TreeGrafter"/>
</dbReference>
<dbReference type="RefSeq" id="XP_024722017.1">
    <property type="nucleotide sequence ID" value="XM_024866459.1"/>
</dbReference>
<dbReference type="Pfam" id="PF00583">
    <property type="entry name" value="Acetyltransf_1"/>
    <property type="match status" value="1"/>
</dbReference>
<proteinExistence type="predicted"/>
<dbReference type="InterPro" id="IPR000182">
    <property type="entry name" value="GNAT_dom"/>
</dbReference>
<feature type="region of interest" description="Disordered" evidence="3">
    <location>
        <begin position="257"/>
        <end position="368"/>
    </location>
</feature>
<evidence type="ECO:0000256" key="3">
    <source>
        <dbReference type="SAM" id="MobiDB-lite"/>
    </source>
</evidence>
<reference evidence="5 6" key="1">
    <citation type="journal article" date="2018" name="New Phytol.">
        <title>Comparative genomics and transcriptomics depict ericoid mycorrhizal fungi as versatile saprotrophs and plant mutualists.</title>
        <authorList>
            <person name="Martino E."/>
            <person name="Morin E."/>
            <person name="Grelet G.A."/>
            <person name="Kuo A."/>
            <person name="Kohler A."/>
            <person name="Daghino S."/>
            <person name="Barry K.W."/>
            <person name="Cichocki N."/>
            <person name="Clum A."/>
            <person name="Dockter R.B."/>
            <person name="Hainaut M."/>
            <person name="Kuo R.C."/>
            <person name="LaButti K."/>
            <person name="Lindahl B.D."/>
            <person name="Lindquist E.A."/>
            <person name="Lipzen A."/>
            <person name="Khouja H.R."/>
            <person name="Magnuson J."/>
            <person name="Murat C."/>
            <person name="Ohm R.A."/>
            <person name="Singer S.W."/>
            <person name="Spatafora J.W."/>
            <person name="Wang M."/>
            <person name="Veneault-Fourrey C."/>
            <person name="Henrissat B."/>
            <person name="Grigoriev I.V."/>
            <person name="Martin F.M."/>
            <person name="Perotto S."/>
        </authorList>
    </citation>
    <scope>NUCLEOTIDE SEQUENCE [LARGE SCALE GENOMIC DNA]</scope>
    <source>
        <strain evidence="5 6">ATCC 22711</strain>
    </source>
</reference>
<sequence>MDLNASSSAIPRGQPSIRSFFRPKNPNYVPPPVPLSSQSSASHLLPSDSRSVPNTTPQGQNLLPQPTSNLTGDPALPPQANISPVQQDHIQPLRRINSLLLPIAYPDSFYHKILEPSPVNFSRVILWTDPHSKDTKVVGGIVCRLDPSLAPGSTPQSPQILEGSYDIYIQSLVLLSPYREKGLAAAALKSVIDAAIRQDRIRIRELYAHVWTENMEALEWYPARGFKRDELVLNGYYKRLKPDTAWIFRRKLVPSDHLSHPSVTQPISPPAPPTLAKAASAPPRPTVPPSATNPRPDNIPHTKSFQDRRPDREWNDLPEDVLGNPLLKPPSLKSGDGSAASSRSSSKNGVEGKGKKKGRAYPAAAFGS</sequence>
<dbReference type="InParanoid" id="A0A2T3B536"/>
<dbReference type="OrthoDB" id="47374at2759"/>
<dbReference type="GO" id="GO:0007064">
    <property type="term" value="P:mitotic sister chromatid cohesion"/>
    <property type="evidence" value="ECO:0007669"/>
    <property type="project" value="TreeGrafter"/>
</dbReference>
<feature type="compositionally biased region" description="Basic and acidic residues" evidence="3">
    <location>
        <begin position="298"/>
        <end position="315"/>
    </location>
</feature>